<organism evidence="1 2">
    <name type="scientific">Athelia psychrophila</name>
    <dbReference type="NCBI Taxonomy" id="1759441"/>
    <lineage>
        <taxon>Eukaryota</taxon>
        <taxon>Fungi</taxon>
        <taxon>Dikarya</taxon>
        <taxon>Basidiomycota</taxon>
        <taxon>Agaricomycotina</taxon>
        <taxon>Agaricomycetes</taxon>
        <taxon>Agaricomycetidae</taxon>
        <taxon>Atheliales</taxon>
        <taxon>Atheliaceae</taxon>
        <taxon>Athelia</taxon>
    </lineage>
</organism>
<dbReference type="STRING" id="436010.A0A165XXJ6"/>
<evidence type="ECO:0008006" key="3">
    <source>
        <dbReference type="Google" id="ProtNLM"/>
    </source>
</evidence>
<dbReference type="EMBL" id="KV417710">
    <property type="protein sequence ID" value="KZP08999.1"/>
    <property type="molecule type" value="Genomic_DNA"/>
</dbReference>
<name>A0A165XXJ6_9AGAM</name>
<evidence type="ECO:0000313" key="1">
    <source>
        <dbReference type="EMBL" id="KZP08999.1"/>
    </source>
</evidence>
<dbReference type="OrthoDB" id="3227343at2759"/>
<protein>
    <recommendedName>
        <fullName evidence="3">Integrase catalytic domain-containing protein</fullName>
    </recommendedName>
</protein>
<keyword evidence="2" id="KW-1185">Reference proteome</keyword>
<sequence>MLRQCIRTDQRDWAKHLPAVEFAMNSASSATTGYSPFFLNTGRMPRSMIWNNDSAFPGVRAFAQKMKDALVTAHDAILVARVKQTRMANRKRKEAPFNEGDLVYL</sequence>
<proteinExistence type="predicted"/>
<dbReference type="Gene3D" id="3.30.420.10">
    <property type="entry name" value="Ribonuclease H-like superfamily/Ribonuclease H"/>
    <property type="match status" value="1"/>
</dbReference>
<dbReference type="InterPro" id="IPR036397">
    <property type="entry name" value="RNaseH_sf"/>
</dbReference>
<accession>A0A165XXJ6</accession>
<reference evidence="1 2" key="1">
    <citation type="journal article" date="2016" name="Mol. Biol. Evol.">
        <title>Comparative Genomics of Early-Diverging Mushroom-Forming Fungi Provides Insights into the Origins of Lignocellulose Decay Capabilities.</title>
        <authorList>
            <person name="Nagy L.G."/>
            <person name="Riley R."/>
            <person name="Tritt A."/>
            <person name="Adam C."/>
            <person name="Daum C."/>
            <person name="Floudas D."/>
            <person name="Sun H."/>
            <person name="Yadav J.S."/>
            <person name="Pangilinan J."/>
            <person name="Larsson K.H."/>
            <person name="Matsuura K."/>
            <person name="Barry K."/>
            <person name="Labutti K."/>
            <person name="Kuo R."/>
            <person name="Ohm R.A."/>
            <person name="Bhattacharya S.S."/>
            <person name="Shirouzu T."/>
            <person name="Yoshinaga Y."/>
            <person name="Martin F.M."/>
            <person name="Grigoriev I.V."/>
            <person name="Hibbett D.S."/>
        </authorList>
    </citation>
    <scope>NUCLEOTIDE SEQUENCE [LARGE SCALE GENOMIC DNA]</scope>
    <source>
        <strain evidence="1 2">CBS 109695</strain>
    </source>
</reference>
<gene>
    <name evidence="1" type="ORF">FIBSPDRAFT_760614</name>
</gene>
<feature type="non-terminal residue" evidence="1">
    <location>
        <position position="105"/>
    </location>
</feature>
<dbReference type="Proteomes" id="UP000076532">
    <property type="component" value="Unassembled WGS sequence"/>
</dbReference>
<dbReference type="GO" id="GO:0003676">
    <property type="term" value="F:nucleic acid binding"/>
    <property type="evidence" value="ECO:0007669"/>
    <property type="project" value="InterPro"/>
</dbReference>
<evidence type="ECO:0000313" key="2">
    <source>
        <dbReference type="Proteomes" id="UP000076532"/>
    </source>
</evidence>
<dbReference type="AlphaFoldDB" id="A0A165XXJ6"/>